<protein>
    <submittedName>
        <fullName evidence="2">Uncharacterized protein</fullName>
    </submittedName>
</protein>
<keyword evidence="3" id="KW-1185">Reference proteome</keyword>
<evidence type="ECO:0000313" key="3">
    <source>
        <dbReference type="Proteomes" id="UP000218231"/>
    </source>
</evidence>
<feature type="compositionally biased region" description="Basic and acidic residues" evidence="1">
    <location>
        <begin position="144"/>
        <end position="158"/>
    </location>
</feature>
<comment type="caution">
    <text evidence="2">The sequence shown here is derived from an EMBL/GenBank/DDBJ whole genome shotgun (WGS) entry which is preliminary data.</text>
</comment>
<sequence>MAKNASSLGVGIMPSITRLARESVMSSCHRAICAGMPRTNSIARTSARIASISKSLTAPLLPVEARSADRSSLAWMPPCPLGKYKDKQRDRNAQYDGGDRAAERKPTLGDRLVKKITDRRPQWPGQDEGRPEQDHAGNMGAQIERGDYNQRSTEHERSPGIAEAAVGDPVAERGAEGLRQGDGDPVEGFRARSDDGIDRDAAQRPIPGEEGGKHTAQQ</sequence>
<feature type="compositionally biased region" description="Basic and acidic residues" evidence="1">
    <location>
        <begin position="170"/>
        <end position="202"/>
    </location>
</feature>
<feature type="compositionally biased region" description="Basic and acidic residues" evidence="1">
    <location>
        <begin position="83"/>
        <end position="135"/>
    </location>
</feature>
<feature type="region of interest" description="Disordered" evidence="1">
    <location>
        <begin position="74"/>
        <end position="218"/>
    </location>
</feature>
<accession>A0A2A2KGC6</accession>
<gene>
    <name evidence="2" type="ORF">WR25_21020</name>
</gene>
<evidence type="ECO:0000313" key="2">
    <source>
        <dbReference type="EMBL" id="PAV72903.1"/>
    </source>
</evidence>
<organism evidence="2 3">
    <name type="scientific">Diploscapter pachys</name>
    <dbReference type="NCBI Taxonomy" id="2018661"/>
    <lineage>
        <taxon>Eukaryota</taxon>
        <taxon>Metazoa</taxon>
        <taxon>Ecdysozoa</taxon>
        <taxon>Nematoda</taxon>
        <taxon>Chromadorea</taxon>
        <taxon>Rhabditida</taxon>
        <taxon>Rhabditina</taxon>
        <taxon>Rhabditomorpha</taxon>
        <taxon>Rhabditoidea</taxon>
        <taxon>Rhabditidae</taxon>
        <taxon>Diploscapter</taxon>
    </lineage>
</organism>
<dbReference type="AlphaFoldDB" id="A0A2A2KGC6"/>
<reference evidence="2 3" key="1">
    <citation type="journal article" date="2017" name="Curr. Biol.">
        <title>Genome architecture and evolution of a unichromosomal asexual nematode.</title>
        <authorList>
            <person name="Fradin H."/>
            <person name="Zegar C."/>
            <person name="Gutwein M."/>
            <person name="Lucas J."/>
            <person name="Kovtun M."/>
            <person name="Corcoran D."/>
            <person name="Baugh L.R."/>
            <person name="Kiontke K."/>
            <person name="Gunsalus K."/>
            <person name="Fitch D.H."/>
            <person name="Piano F."/>
        </authorList>
    </citation>
    <scope>NUCLEOTIDE SEQUENCE [LARGE SCALE GENOMIC DNA]</scope>
    <source>
        <strain evidence="2">PF1309</strain>
    </source>
</reference>
<dbReference type="Proteomes" id="UP000218231">
    <property type="component" value="Unassembled WGS sequence"/>
</dbReference>
<proteinExistence type="predicted"/>
<dbReference type="EMBL" id="LIAE01008681">
    <property type="protein sequence ID" value="PAV72903.1"/>
    <property type="molecule type" value="Genomic_DNA"/>
</dbReference>
<evidence type="ECO:0000256" key="1">
    <source>
        <dbReference type="SAM" id="MobiDB-lite"/>
    </source>
</evidence>
<name>A0A2A2KGC6_9BILA</name>